<evidence type="ECO:0000313" key="2">
    <source>
        <dbReference type="Proteomes" id="UP000183487"/>
    </source>
</evidence>
<proteinExistence type="predicted"/>
<keyword evidence="2" id="KW-1185">Reference proteome</keyword>
<name>A0A1H0Z8A3_9BURK</name>
<protein>
    <submittedName>
        <fullName evidence="1">Uncharacterized protein</fullName>
    </submittedName>
</protein>
<accession>A0A1H0Z8A3</accession>
<organism evidence="1 2">
    <name type="scientific">Paraburkholderia fungorum</name>
    <dbReference type="NCBI Taxonomy" id="134537"/>
    <lineage>
        <taxon>Bacteria</taxon>
        <taxon>Pseudomonadati</taxon>
        <taxon>Pseudomonadota</taxon>
        <taxon>Betaproteobacteria</taxon>
        <taxon>Burkholderiales</taxon>
        <taxon>Burkholderiaceae</taxon>
        <taxon>Paraburkholderia</taxon>
    </lineage>
</organism>
<reference evidence="2" key="1">
    <citation type="submission" date="2016-10" db="EMBL/GenBank/DDBJ databases">
        <authorList>
            <person name="Varghese N."/>
            <person name="Submissions S."/>
        </authorList>
    </citation>
    <scope>NUCLEOTIDE SEQUENCE [LARGE SCALE GENOMIC DNA]</scope>
    <source>
        <strain evidence="2">GAS106B</strain>
    </source>
</reference>
<sequence>MSGAMIVTLATGDLLTEVSADLKHSVNIL</sequence>
<dbReference type="Proteomes" id="UP000183487">
    <property type="component" value="Unassembled WGS sequence"/>
</dbReference>
<evidence type="ECO:0000313" key="1">
    <source>
        <dbReference type="EMBL" id="SDQ23663.1"/>
    </source>
</evidence>
<dbReference type="AlphaFoldDB" id="A0A1H0Z8A3"/>
<gene>
    <name evidence="1" type="ORF">SAMN05443245_0507</name>
</gene>
<dbReference type="EMBL" id="FNKP01000001">
    <property type="protein sequence ID" value="SDQ23663.1"/>
    <property type="molecule type" value="Genomic_DNA"/>
</dbReference>